<dbReference type="EMBL" id="JAMXQU010000014">
    <property type="protein sequence ID" value="MCO6161060.1"/>
    <property type="molecule type" value="Genomic_DNA"/>
</dbReference>
<evidence type="ECO:0000313" key="2">
    <source>
        <dbReference type="Proteomes" id="UP001523401"/>
    </source>
</evidence>
<dbReference type="Gene3D" id="3.20.20.70">
    <property type="entry name" value="Aldolase class I"/>
    <property type="match status" value="1"/>
</dbReference>
<reference evidence="1 2" key="1">
    <citation type="submission" date="2022-06" db="EMBL/GenBank/DDBJ databases">
        <title>Whole-genome of Asaia lannensis strain LMG 27011T.</title>
        <authorList>
            <person name="Sombolestani A."/>
        </authorList>
    </citation>
    <scope>NUCLEOTIDE SEQUENCE [LARGE SCALE GENOMIC DNA]</scope>
    <source>
        <strain evidence="1 2">NBRC 102526</strain>
    </source>
</reference>
<gene>
    <name evidence="1" type="ORF">NF685_13550</name>
</gene>
<dbReference type="InterPro" id="IPR013785">
    <property type="entry name" value="Aldolase_TIM"/>
</dbReference>
<proteinExistence type="predicted"/>
<sequence>MSPLSSPGAPQSAVTRLTRLDTKLARMREGRDEPTDFILADAKDADMAGGLSGLGRNRETGRLNTLGEFDSAIRAIIRQDVVDIVLTSVSTLGRLARQGVFDAGAIRQAVRFNDTSDLWRIRGADYGRQSSVPFATARLALSPTDLGLYSMTFSGEARADAEALERYRVFREAAQSHGISHFLEVFNPVSLHLDPSDYGSFLNDMVSRALSGMETGERPVFLKLAFNGCDSFEEFCRYDPSLVVGIMGGSSGTTRDCMELLHQAQMSGARAALFGRKILDAEDPPTMVRVMRAVTDRRLTPKEAVSFYHDLLDDAGVTPDRPRQDDQQITQEILRQ</sequence>
<protein>
    <recommendedName>
        <fullName evidence="3">Fructose-bisphosphate aldolase</fullName>
    </recommendedName>
</protein>
<keyword evidence="2" id="KW-1185">Reference proteome</keyword>
<dbReference type="Proteomes" id="UP001523401">
    <property type="component" value="Unassembled WGS sequence"/>
</dbReference>
<dbReference type="SUPFAM" id="SSF51569">
    <property type="entry name" value="Aldolase"/>
    <property type="match status" value="1"/>
</dbReference>
<dbReference type="RefSeq" id="WP_252850041.1">
    <property type="nucleotide sequence ID" value="NZ_BAPW01000001.1"/>
</dbReference>
<evidence type="ECO:0008006" key="3">
    <source>
        <dbReference type="Google" id="ProtNLM"/>
    </source>
</evidence>
<comment type="caution">
    <text evidence="1">The sequence shown here is derived from an EMBL/GenBank/DDBJ whole genome shotgun (WGS) entry which is preliminary data.</text>
</comment>
<organism evidence="1 2">
    <name type="scientific">Asaia lannensis NBRC 102526</name>
    <dbReference type="NCBI Taxonomy" id="1307926"/>
    <lineage>
        <taxon>Bacteria</taxon>
        <taxon>Pseudomonadati</taxon>
        <taxon>Pseudomonadota</taxon>
        <taxon>Alphaproteobacteria</taxon>
        <taxon>Acetobacterales</taxon>
        <taxon>Acetobacteraceae</taxon>
        <taxon>Asaia</taxon>
    </lineage>
</organism>
<accession>A0ABT1CJK6</accession>
<name>A0ABT1CJK6_9PROT</name>
<evidence type="ECO:0000313" key="1">
    <source>
        <dbReference type="EMBL" id="MCO6161060.1"/>
    </source>
</evidence>